<accession>A0A0E9UUX1</accession>
<sequence length="47" mass="5086">MAIITMTTAVTKSGEAPRRCFVRMLYLSPLRHPDVPSNRTGGTSPAP</sequence>
<organism evidence="1">
    <name type="scientific">Anguilla anguilla</name>
    <name type="common">European freshwater eel</name>
    <name type="synonym">Muraena anguilla</name>
    <dbReference type="NCBI Taxonomy" id="7936"/>
    <lineage>
        <taxon>Eukaryota</taxon>
        <taxon>Metazoa</taxon>
        <taxon>Chordata</taxon>
        <taxon>Craniata</taxon>
        <taxon>Vertebrata</taxon>
        <taxon>Euteleostomi</taxon>
        <taxon>Actinopterygii</taxon>
        <taxon>Neopterygii</taxon>
        <taxon>Teleostei</taxon>
        <taxon>Anguilliformes</taxon>
        <taxon>Anguillidae</taxon>
        <taxon>Anguilla</taxon>
    </lineage>
</organism>
<dbReference type="EMBL" id="GBXM01039582">
    <property type="protein sequence ID" value="JAH68995.1"/>
    <property type="molecule type" value="Transcribed_RNA"/>
</dbReference>
<reference evidence="1" key="2">
    <citation type="journal article" date="2015" name="Fish Shellfish Immunol.">
        <title>Early steps in the European eel (Anguilla anguilla)-Vibrio vulnificus interaction in the gills: Role of the RtxA13 toxin.</title>
        <authorList>
            <person name="Callol A."/>
            <person name="Pajuelo D."/>
            <person name="Ebbesson L."/>
            <person name="Teles M."/>
            <person name="MacKenzie S."/>
            <person name="Amaro C."/>
        </authorList>
    </citation>
    <scope>NUCLEOTIDE SEQUENCE</scope>
</reference>
<dbReference type="AlphaFoldDB" id="A0A0E9UUX1"/>
<reference evidence="1" key="1">
    <citation type="submission" date="2014-11" db="EMBL/GenBank/DDBJ databases">
        <authorList>
            <person name="Amaro Gonzalez C."/>
        </authorList>
    </citation>
    <scope>NUCLEOTIDE SEQUENCE</scope>
</reference>
<protein>
    <submittedName>
        <fullName evidence="1">Uncharacterized protein</fullName>
    </submittedName>
</protein>
<proteinExistence type="predicted"/>
<evidence type="ECO:0000313" key="1">
    <source>
        <dbReference type="EMBL" id="JAH68995.1"/>
    </source>
</evidence>
<name>A0A0E9UUX1_ANGAN</name>